<evidence type="ECO:0000313" key="2">
    <source>
        <dbReference type="Proteomes" id="UP000324222"/>
    </source>
</evidence>
<dbReference type="AlphaFoldDB" id="A0A5B7GD86"/>
<evidence type="ECO:0000313" key="1">
    <source>
        <dbReference type="EMBL" id="MPC56902.1"/>
    </source>
</evidence>
<organism evidence="1 2">
    <name type="scientific">Portunus trituberculatus</name>
    <name type="common">Swimming crab</name>
    <name type="synonym">Neptunus trituberculatus</name>
    <dbReference type="NCBI Taxonomy" id="210409"/>
    <lineage>
        <taxon>Eukaryota</taxon>
        <taxon>Metazoa</taxon>
        <taxon>Ecdysozoa</taxon>
        <taxon>Arthropoda</taxon>
        <taxon>Crustacea</taxon>
        <taxon>Multicrustacea</taxon>
        <taxon>Malacostraca</taxon>
        <taxon>Eumalacostraca</taxon>
        <taxon>Eucarida</taxon>
        <taxon>Decapoda</taxon>
        <taxon>Pleocyemata</taxon>
        <taxon>Brachyura</taxon>
        <taxon>Eubrachyura</taxon>
        <taxon>Portunoidea</taxon>
        <taxon>Portunidae</taxon>
        <taxon>Portuninae</taxon>
        <taxon>Portunus</taxon>
    </lineage>
</organism>
<protein>
    <submittedName>
        <fullName evidence="1">Uncharacterized protein</fullName>
    </submittedName>
</protein>
<name>A0A5B7GD86_PORTR</name>
<sequence>MGGRVGGLAGGQVGGRQVAVVGGDGSPAAPPAKGLRLVIDQARLISEIRRLSVKYVIKDYDTRKTLAAGWRRSGGTGWLVVAMATVVVARCVFEASPNLAFHLPFTYTYVLFFPSLSIGAVDDSPDSGGCGPSEEATYGNISAAEAIKAGPSMAGDKGDAGQVCQASVRPVYSRGRAKIGVEGRGDEAGERERAIRKEAVSGVHGIPSHTLPQRKTQCGILKGRGITALRDTGRRQRRVHHKHLLSYIGGARNAPLSAG</sequence>
<dbReference type="Proteomes" id="UP000324222">
    <property type="component" value="Unassembled WGS sequence"/>
</dbReference>
<gene>
    <name evidence="1" type="ORF">E2C01_050869</name>
</gene>
<proteinExistence type="predicted"/>
<comment type="caution">
    <text evidence="1">The sequence shown here is derived from an EMBL/GenBank/DDBJ whole genome shotgun (WGS) entry which is preliminary data.</text>
</comment>
<reference evidence="1 2" key="1">
    <citation type="submission" date="2019-05" db="EMBL/GenBank/DDBJ databases">
        <title>Another draft genome of Portunus trituberculatus and its Hox gene families provides insights of decapod evolution.</title>
        <authorList>
            <person name="Jeong J.-H."/>
            <person name="Song I."/>
            <person name="Kim S."/>
            <person name="Choi T."/>
            <person name="Kim D."/>
            <person name="Ryu S."/>
            <person name="Kim W."/>
        </authorList>
    </citation>
    <scope>NUCLEOTIDE SEQUENCE [LARGE SCALE GENOMIC DNA]</scope>
    <source>
        <tissue evidence="1">Muscle</tissue>
    </source>
</reference>
<keyword evidence="2" id="KW-1185">Reference proteome</keyword>
<accession>A0A5B7GD86</accession>
<dbReference type="EMBL" id="VSRR010014338">
    <property type="protein sequence ID" value="MPC56902.1"/>
    <property type="molecule type" value="Genomic_DNA"/>
</dbReference>